<dbReference type="SUPFAM" id="SSF52540">
    <property type="entry name" value="P-loop containing nucleoside triphosphate hydrolases"/>
    <property type="match status" value="1"/>
</dbReference>
<dbReference type="PROSITE" id="PS00211">
    <property type="entry name" value="ABC_TRANSPORTER_1"/>
    <property type="match status" value="1"/>
</dbReference>
<gene>
    <name evidence="6" type="ORF">IAA63_09045</name>
</gene>
<evidence type="ECO:0000256" key="1">
    <source>
        <dbReference type="ARBA" id="ARBA00022448"/>
    </source>
</evidence>
<dbReference type="InterPro" id="IPR010390">
    <property type="entry name" value="ABC-2_transporter-like"/>
</dbReference>
<feature type="transmembrane region" description="Helical" evidence="4">
    <location>
        <begin position="320"/>
        <end position="338"/>
    </location>
</feature>
<keyword evidence="1" id="KW-0813">Transport</keyword>
<dbReference type="InterPro" id="IPR017871">
    <property type="entry name" value="ABC_transporter-like_CS"/>
</dbReference>
<keyword evidence="2" id="KW-0547">Nucleotide-binding</keyword>
<evidence type="ECO:0000313" key="7">
    <source>
        <dbReference type="Proteomes" id="UP000886723"/>
    </source>
</evidence>
<dbReference type="PANTHER" id="PTHR42711:SF4">
    <property type="entry name" value="ABC TRANSPORTER RELATED"/>
    <property type="match status" value="1"/>
</dbReference>
<dbReference type="Proteomes" id="UP000886723">
    <property type="component" value="Unassembled WGS sequence"/>
</dbReference>
<feature type="domain" description="ABC transporter" evidence="5">
    <location>
        <begin position="22"/>
        <end position="255"/>
    </location>
</feature>
<reference evidence="6" key="1">
    <citation type="submission" date="2020-10" db="EMBL/GenBank/DDBJ databases">
        <authorList>
            <person name="Gilroy R."/>
        </authorList>
    </citation>
    <scope>NUCLEOTIDE SEQUENCE</scope>
    <source>
        <strain evidence="6">ChiBcec2-4451</strain>
    </source>
</reference>
<dbReference type="PANTHER" id="PTHR42711">
    <property type="entry name" value="ABC TRANSPORTER ATP-BINDING PROTEIN"/>
    <property type="match status" value="1"/>
</dbReference>
<proteinExistence type="predicted"/>
<dbReference type="Pfam" id="PF06182">
    <property type="entry name" value="ABC2_membrane_6"/>
    <property type="match status" value="1"/>
</dbReference>
<name>A0A9D1NVF6_9FIRM</name>
<evidence type="ECO:0000256" key="2">
    <source>
        <dbReference type="ARBA" id="ARBA00022741"/>
    </source>
</evidence>
<sequence length="350" mass="40002">MIEAEHLTKSFSYHTKEAGLKNTFRDFFFRKKTERQVVKDVSFHIDDGEIVGFLGPNGAGKTTTIKMLSGILHPTLGTARVLGYVPWERKQEFRRQIAVVMGQKSQLWPDLPASESLLMNRCIYDIDDASYRRVLGEFTEMLDVGHVMNVQVRRLSLGERMKLEIIAALLHHPRVIFLDEPTIGLDIQAQKSIRNFIREYNRAEKATILLTSHQMQDIEELCRRAAVPVTPEKIAGYLLLFLMGCVWLYALQMVPALLSFVLVKTEGIFQAFYGLHDLNKVPMDIYGKVIQRLGTFLIPIFPMVNYPGRFLTGYLKGWQMAYGILMPLALFGVIRALWKLALRKYTSANG</sequence>
<protein>
    <submittedName>
        <fullName evidence="6">ATP-binding cassette domain-containing protein</fullName>
    </submittedName>
</protein>
<dbReference type="Pfam" id="PF00005">
    <property type="entry name" value="ABC_tran"/>
    <property type="match status" value="1"/>
</dbReference>
<feature type="transmembrane region" description="Helical" evidence="4">
    <location>
        <begin position="234"/>
        <end position="263"/>
    </location>
</feature>
<keyword evidence="3 6" id="KW-0067">ATP-binding</keyword>
<dbReference type="InterPro" id="IPR027417">
    <property type="entry name" value="P-loop_NTPase"/>
</dbReference>
<dbReference type="GO" id="GO:0005524">
    <property type="term" value="F:ATP binding"/>
    <property type="evidence" value="ECO:0007669"/>
    <property type="project" value="UniProtKB-KW"/>
</dbReference>
<evidence type="ECO:0000259" key="5">
    <source>
        <dbReference type="PROSITE" id="PS50893"/>
    </source>
</evidence>
<dbReference type="Gene3D" id="3.40.50.300">
    <property type="entry name" value="P-loop containing nucleotide triphosphate hydrolases"/>
    <property type="match status" value="1"/>
</dbReference>
<dbReference type="AlphaFoldDB" id="A0A9D1NVF6"/>
<dbReference type="InterPro" id="IPR050763">
    <property type="entry name" value="ABC_transporter_ATP-binding"/>
</dbReference>
<evidence type="ECO:0000256" key="4">
    <source>
        <dbReference type="SAM" id="Phobius"/>
    </source>
</evidence>
<keyword evidence="4" id="KW-1133">Transmembrane helix</keyword>
<comment type="caution">
    <text evidence="6">The sequence shown here is derived from an EMBL/GenBank/DDBJ whole genome shotgun (WGS) entry which is preliminary data.</text>
</comment>
<evidence type="ECO:0000256" key="3">
    <source>
        <dbReference type="ARBA" id="ARBA00022840"/>
    </source>
</evidence>
<dbReference type="PROSITE" id="PS50893">
    <property type="entry name" value="ABC_TRANSPORTER_2"/>
    <property type="match status" value="1"/>
</dbReference>
<dbReference type="EMBL" id="DVON01000190">
    <property type="protein sequence ID" value="HIV13267.1"/>
    <property type="molecule type" value="Genomic_DNA"/>
</dbReference>
<organism evidence="6 7">
    <name type="scientific">Candidatus Pullilachnospira stercoravium</name>
    <dbReference type="NCBI Taxonomy" id="2840913"/>
    <lineage>
        <taxon>Bacteria</taxon>
        <taxon>Bacillati</taxon>
        <taxon>Bacillota</taxon>
        <taxon>Clostridia</taxon>
        <taxon>Lachnospirales</taxon>
        <taxon>Lachnospiraceae</taxon>
        <taxon>Lachnospiraceae incertae sedis</taxon>
        <taxon>Candidatus Pullilachnospira</taxon>
    </lineage>
</organism>
<evidence type="ECO:0000313" key="6">
    <source>
        <dbReference type="EMBL" id="HIV13267.1"/>
    </source>
</evidence>
<dbReference type="GO" id="GO:0016887">
    <property type="term" value="F:ATP hydrolysis activity"/>
    <property type="evidence" value="ECO:0007669"/>
    <property type="project" value="InterPro"/>
</dbReference>
<dbReference type="InterPro" id="IPR003593">
    <property type="entry name" value="AAA+_ATPase"/>
</dbReference>
<reference evidence="6" key="2">
    <citation type="journal article" date="2021" name="PeerJ">
        <title>Extensive microbial diversity within the chicken gut microbiome revealed by metagenomics and culture.</title>
        <authorList>
            <person name="Gilroy R."/>
            <person name="Ravi A."/>
            <person name="Getino M."/>
            <person name="Pursley I."/>
            <person name="Horton D.L."/>
            <person name="Alikhan N.F."/>
            <person name="Baker D."/>
            <person name="Gharbi K."/>
            <person name="Hall N."/>
            <person name="Watson M."/>
            <person name="Adriaenssens E.M."/>
            <person name="Foster-Nyarko E."/>
            <person name="Jarju S."/>
            <person name="Secka A."/>
            <person name="Antonio M."/>
            <person name="Oren A."/>
            <person name="Chaudhuri R.R."/>
            <person name="La Ragione R."/>
            <person name="Hildebrand F."/>
            <person name="Pallen M.J."/>
        </authorList>
    </citation>
    <scope>NUCLEOTIDE SEQUENCE</scope>
    <source>
        <strain evidence="6">ChiBcec2-4451</strain>
    </source>
</reference>
<keyword evidence="4" id="KW-0812">Transmembrane</keyword>
<dbReference type="InterPro" id="IPR003439">
    <property type="entry name" value="ABC_transporter-like_ATP-bd"/>
</dbReference>
<dbReference type="SMART" id="SM00382">
    <property type="entry name" value="AAA"/>
    <property type="match status" value="1"/>
</dbReference>
<accession>A0A9D1NVF6</accession>
<keyword evidence="4" id="KW-0472">Membrane</keyword>